<keyword evidence="2" id="KW-1185">Reference proteome</keyword>
<dbReference type="PANTHER" id="PTHR37331">
    <property type="entry name" value="YALI0F11671P"/>
    <property type="match status" value="1"/>
</dbReference>
<accession>A0A1Y1Z617</accession>
<dbReference type="PANTHER" id="PTHR37331:SF1">
    <property type="entry name" value="YALI0F11671P"/>
    <property type="match status" value="1"/>
</dbReference>
<feature type="non-terminal residue" evidence="1">
    <location>
        <position position="76"/>
    </location>
</feature>
<dbReference type="STRING" id="1314790.A0A1Y1Z617"/>
<feature type="non-terminal residue" evidence="1">
    <location>
        <position position="1"/>
    </location>
</feature>
<reference evidence="1 2" key="1">
    <citation type="submission" date="2016-07" db="EMBL/GenBank/DDBJ databases">
        <title>Pervasive Adenine N6-methylation of Active Genes in Fungi.</title>
        <authorList>
            <consortium name="DOE Joint Genome Institute"/>
            <person name="Mondo S.J."/>
            <person name="Dannebaum R.O."/>
            <person name="Kuo R.C."/>
            <person name="Labutti K."/>
            <person name="Haridas S."/>
            <person name="Kuo A."/>
            <person name="Salamov A."/>
            <person name="Ahrendt S.R."/>
            <person name="Lipzen A."/>
            <person name="Sullivan W."/>
            <person name="Andreopoulos W.B."/>
            <person name="Clum A."/>
            <person name="Lindquist E."/>
            <person name="Daum C."/>
            <person name="Ramamoorthy G.K."/>
            <person name="Gryganskyi A."/>
            <person name="Culley D."/>
            <person name="Magnuson J.K."/>
            <person name="James T.Y."/>
            <person name="O'Malley M.A."/>
            <person name="Stajich J.E."/>
            <person name="Spatafora J.W."/>
            <person name="Visel A."/>
            <person name="Grigoriev I.V."/>
        </authorList>
    </citation>
    <scope>NUCLEOTIDE SEQUENCE [LARGE SCALE GENOMIC DNA]</scope>
    <source>
        <strain evidence="1 2">CBS 931.73</strain>
    </source>
</reference>
<name>A0A1Y1Z617_9FUNG</name>
<protein>
    <submittedName>
        <fullName evidence="1">Uncharacterized protein</fullName>
    </submittedName>
</protein>
<evidence type="ECO:0000313" key="2">
    <source>
        <dbReference type="Proteomes" id="UP000193498"/>
    </source>
</evidence>
<comment type="caution">
    <text evidence="1">The sequence shown here is derived from an EMBL/GenBank/DDBJ whole genome shotgun (WGS) entry which is preliminary data.</text>
</comment>
<gene>
    <name evidence="1" type="ORF">K493DRAFT_197356</name>
</gene>
<proteinExistence type="predicted"/>
<dbReference type="InParanoid" id="A0A1Y1Z617"/>
<organism evidence="1 2">
    <name type="scientific">Basidiobolus meristosporus CBS 931.73</name>
    <dbReference type="NCBI Taxonomy" id="1314790"/>
    <lineage>
        <taxon>Eukaryota</taxon>
        <taxon>Fungi</taxon>
        <taxon>Fungi incertae sedis</taxon>
        <taxon>Zoopagomycota</taxon>
        <taxon>Entomophthoromycotina</taxon>
        <taxon>Basidiobolomycetes</taxon>
        <taxon>Basidiobolales</taxon>
        <taxon>Basidiobolaceae</taxon>
        <taxon>Basidiobolus</taxon>
    </lineage>
</organism>
<dbReference type="EMBL" id="MCFE01000023">
    <property type="protein sequence ID" value="ORY05656.1"/>
    <property type="molecule type" value="Genomic_DNA"/>
</dbReference>
<dbReference type="OrthoDB" id="5397701at2759"/>
<dbReference type="Proteomes" id="UP000193498">
    <property type="component" value="Unassembled WGS sequence"/>
</dbReference>
<sequence>LAKHQKQGWLHISDERNPPPWGRIPLPEDIFGSVNVVDGEIIEGSYQRMLTHRIVSSNGLFKLSEPFHQKLLQVLK</sequence>
<dbReference type="AlphaFoldDB" id="A0A1Y1Z617"/>
<evidence type="ECO:0000313" key="1">
    <source>
        <dbReference type="EMBL" id="ORY05656.1"/>
    </source>
</evidence>